<accession>A0AC34F6P7</accession>
<proteinExistence type="predicted"/>
<evidence type="ECO:0000313" key="2">
    <source>
        <dbReference type="WBParaSite" id="ES5_v2.g12781.t1"/>
    </source>
</evidence>
<protein>
    <submittedName>
        <fullName evidence="2">Uncharacterized protein</fullName>
    </submittedName>
</protein>
<dbReference type="WBParaSite" id="ES5_v2.g12781.t1">
    <property type="protein sequence ID" value="ES5_v2.g12781.t1"/>
    <property type="gene ID" value="ES5_v2.g12781"/>
</dbReference>
<reference evidence="2" key="1">
    <citation type="submission" date="2022-11" db="UniProtKB">
        <authorList>
            <consortium name="WormBaseParasite"/>
        </authorList>
    </citation>
    <scope>IDENTIFICATION</scope>
</reference>
<organism evidence="1 2">
    <name type="scientific">Panagrolaimus sp. ES5</name>
    <dbReference type="NCBI Taxonomy" id="591445"/>
    <lineage>
        <taxon>Eukaryota</taxon>
        <taxon>Metazoa</taxon>
        <taxon>Ecdysozoa</taxon>
        <taxon>Nematoda</taxon>
        <taxon>Chromadorea</taxon>
        <taxon>Rhabditida</taxon>
        <taxon>Tylenchina</taxon>
        <taxon>Panagrolaimomorpha</taxon>
        <taxon>Panagrolaimoidea</taxon>
        <taxon>Panagrolaimidae</taxon>
        <taxon>Panagrolaimus</taxon>
    </lineage>
</organism>
<name>A0AC34F6P7_9BILA</name>
<evidence type="ECO:0000313" key="1">
    <source>
        <dbReference type="Proteomes" id="UP000887579"/>
    </source>
</evidence>
<dbReference type="Proteomes" id="UP000887579">
    <property type="component" value="Unplaced"/>
</dbReference>
<sequence>MKGGKLKIHTAVPERTSLPVAAEKTAPKNKFQRSYSVPPMNAQIATSSKVPQQKTSISFEPKPTKQSSTEHRPSINPSLHSRYDRDRKNSTFSRTRSSIRSGSTCGSHASMIYPSTAHYPLGYNPSYSSYNNAPCPPRPAHYGMAPFDMLLGHLLTGGQYHPLHPAYAAGTFMGPNRFMGGFAW</sequence>